<feature type="region of interest" description="Disordered" evidence="8">
    <location>
        <begin position="1"/>
        <end position="113"/>
    </location>
</feature>
<gene>
    <name evidence="10" type="ORF">BCV69DRAFT_299612</name>
</gene>
<dbReference type="PANTHER" id="PTHR18829">
    <property type="entry name" value="PROTEIN YAE1 HOMOLOG"/>
    <property type="match status" value="1"/>
</dbReference>
<accession>A0A316U6Q1</accession>
<comment type="similarity">
    <text evidence="3">Belongs to the YAE1 family.</text>
</comment>
<evidence type="ECO:0000256" key="7">
    <source>
        <dbReference type="ARBA" id="ARBA00023242"/>
    </source>
</evidence>
<dbReference type="PANTHER" id="PTHR18829:SF0">
    <property type="entry name" value="PROTEIN YAE1 HOMOLOG"/>
    <property type="match status" value="1"/>
</dbReference>
<dbReference type="GO" id="GO:0005634">
    <property type="term" value="C:nucleus"/>
    <property type="evidence" value="ECO:0007669"/>
    <property type="project" value="UniProtKB-SubCell"/>
</dbReference>
<reference evidence="10 11" key="1">
    <citation type="journal article" date="2018" name="Mol. Biol. Evol.">
        <title>Broad Genomic Sampling Reveals a Smut Pathogenic Ancestry of the Fungal Clade Ustilaginomycotina.</title>
        <authorList>
            <person name="Kijpornyongpan T."/>
            <person name="Mondo S.J."/>
            <person name="Barry K."/>
            <person name="Sandor L."/>
            <person name="Lee J."/>
            <person name="Lipzen A."/>
            <person name="Pangilinan J."/>
            <person name="LaButti K."/>
            <person name="Hainaut M."/>
            <person name="Henrissat B."/>
            <person name="Grigoriev I.V."/>
            <person name="Spatafora J.W."/>
            <person name="Aime M.C."/>
        </authorList>
    </citation>
    <scope>NUCLEOTIDE SEQUENCE [LARGE SCALE GENOMIC DNA]</scope>
    <source>
        <strain evidence="10 11">MCA 4718</strain>
    </source>
</reference>
<evidence type="ECO:0000256" key="2">
    <source>
        <dbReference type="ARBA" id="ARBA00004496"/>
    </source>
</evidence>
<evidence type="ECO:0000256" key="6">
    <source>
        <dbReference type="ARBA" id="ARBA00022490"/>
    </source>
</evidence>
<dbReference type="InterPro" id="IPR038881">
    <property type="entry name" value="Yae1-like"/>
</dbReference>
<comment type="subcellular location">
    <subcellularLocation>
        <location evidence="2">Cytoplasm</location>
    </subcellularLocation>
    <subcellularLocation>
        <location evidence="1">Nucleus</location>
    </subcellularLocation>
</comment>
<keyword evidence="11" id="KW-1185">Reference proteome</keyword>
<sequence>MPTATPIPSSSSSSPRKRTPARHGYYSDAQDTQQQQQQQSSSTSTHITSPSRATSKDEASYASSSATGQGGVEAGEGAEDEDEDWLMSDEEDDVFDRNRIANGQGDEDRGEVGTEEFIAGLGRDMASRESAKVQRTFYDTGYREGITSGKLSTLQQGFDEGFNLSAPVGRTRGELRGQANAASYYLTHYKARSGLTSSTPVGSGGMRRFKDRAANHGTSGGGAADATEEDKENAKEILRSLYSELNSLGVEELLEPDWDAKKHEDEHAGRATDPASMVESEEVKTRREGRLPAISSRLESVLGTVVR</sequence>
<name>A0A316U6Q1_9BASI</name>
<evidence type="ECO:0000256" key="8">
    <source>
        <dbReference type="SAM" id="MobiDB-lite"/>
    </source>
</evidence>
<evidence type="ECO:0000256" key="1">
    <source>
        <dbReference type="ARBA" id="ARBA00004123"/>
    </source>
</evidence>
<feature type="compositionally biased region" description="Acidic residues" evidence="8">
    <location>
        <begin position="76"/>
        <end position="94"/>
    </location>
</feature>
<organism evidence="10 11">
    <name type="scientific">Pseudomicrostroma glucosiphilum</name>
    <dbReference type="NCBI Taxonomy" id="1684307"/>
    <lineage>
        <taxon>Eukaryota</taxon>
        <taxon>Fungi</taxon>
        <taxon>Dikarya</taxon>
        <taxon>Basidiomycota</taxon>
        <taxon>Ustilaginomycotina</taxon>
        <taxon>Exobasidiomycetes</taxon>
        <taxon>Microstromatales</taxon>
        <taxon>Microstromatales incertae sedis</taxon>
        <taxon>Pseudomicrostroma</taxon>
    </lineage>
</organism>
<evidence type="ECO:0000313" key="11">
    <source>
        <dbReference type="Proteomes" id="UP000245942"/>
    </source>
</evidence>
<dbReference type="Proteomes" id="UP000245942">
    <property type="component" value="Unassembled WGS sequence"/>
</dbReference>
<dbReference type="OrthoDB" id="20086at2759"/>
<dbReference type="EMBL" id="KZ819328">
    <property type="protein sequence ID" value="PWN20488.1"/>
    <property type="molecule type" value="Genomic_DNA"/>
</dbReference>
<dbReference type="InterPro" id="IPR019191">
    <property type="entry name" value="Essential_protein_Yae1_N"/>
</dbReference>
<dbReference type="RefSeq" id="XP_025347648.1">
    <property type="nucleotide sequence ID" value="XM_025494352.1"/>
</dbReference>
<evidence type="ECO:0000256" key="4">
    <source>
        <dbReference type="ARBA" id="ARBA00017286"/>
    </source>
</evidence>
<feature type="region of interest" description="Disordered" evidence="8">
    <location>
        <begin position="257"/>
        <end position="289"/>
    </location>
</feature>
<feature type="region of interest" description="Disordered" evidence="8">
    <location>
        <begin position="195"/>
        <end position="233"/>
    </location>
</feature>
<feature type="compositionally biased region" description="Low complexity" evidence="8">
    <location>
        <begin position="32"/>
        <end position="45"/>
    </location>
</feature>
<dbReference type="STRING" id="1684307.A0A316U6Q1"/>
<evidence type="ECO:0000313" key="10">
    <source>
        <dbReference type="EMBL" id="PWN20488.1"/>
    </source>
</evidence>
<feature type="domain" description="Essential protein Yae1 N-terminal" evidence="9">
    <location>
        <begin position="141"/>
        <end position="179"/>
    </location>
</feature>
<dbReference type="AlphaFoldDB" id="A0A316U6Q1"/>
<dbReference type="GO" id="GO:0005737">
    <property type="term" value="C:cytoplasm"/>
    <property type="evidence" value="ECO:0007669"/>
    <property type="project" value="UniProtKB-SubCell"/>
</dbReference>
<keyword evidence="7" id="KW-0539">Nucleus</keyword>
<evidence type="ECO:0000256" key="3">
    <source>
        <dbReference type="ARBA" id="ARBA00007096"/>
    </source>
</evidence>
<dbReference type="GeneID" id="37016086"/>
<proteinExistence type="inferred from homology"/>
<evidence type="ECO:0000259" key="9">
    <source>
        <dbReference type="Pfam" id="PF09811"/>
    </source>
</evidence>
<feature type="compositionally biased region" description="Basic and acidic residues" evidence="8">
    <location>
        <begin position="258"/>
        <end position="270"/>
    </location>
</feature>
<dbReference type="Pfam" id="PF09811">
    <property type="entry name" value="Yae1_N"/>
    <property type="match status" value="1"/>
</dbReference>
<protein>
    <recommendedName>
        <fullName evidence="5">Protein YAE1</fullName>
    </recommendedName>
    <alternativeName>
        <fullName evidence="4">Protein yae1</fullName>
    </alternativeName>
</protein>
<keyword evidence="6" id="KW-0963">Cytoplasm</keyword>
<evidence type="ECO:0000256" key="5">
    <source>
        <dbReference type="ARBA" id="ARBA00018400"/>
    </source>
</evidence>